<dbReference type="EMBL" id="MT025130">
    <property type="protein sequence ID" value="QIS88013.1"/>
    <property type="molecule type" value="Genomic_RNA"/>
</dbReference>
<name>A0A6H0DH25_9VIRU</name>
<dbReference type="InterPro" id="IPR005563">
    <property type="entry name" value="A_protein"/>
</dbReference>
<organism evidence="3">
    <name type="scientific">Halvorsen virus</name>
    <dbReference type="NCBI Taxonomy" id="2707224"/>
    <lineage>
        <taxon>Viruses</taxon>
        <taxon>Riboviria</taxon>
    </lineage>
</organism>
<protein>
    <recommendedName>
        <fullName evidence="4">Maturation protein</fullName>
    </recommendedName>
</protein>
<evidence type="ECO:0000256" key="1">
    <source>
        <dbReference type="ARBA" id="ARBA00023104"/>
    </source>
</evidence>
<keyword evidence="1" id="KW-1175">Viral attachment to host cell pilus</keyword>
<evidence type="ECO:0000313" key="3">
    <source>
        <dbReference type="EMBL" id="QIS88013.1"/>
    </source>
</evidence>
<evidence type="ECO:0000256" key="2">
    <source>
        <dbReference type="ARBA" id="ARBA00035110"/>
    </source>
</evidence>
<dbReference type="GO" id="GO:0039666">
    <property type="term" value="P:virion attachment to host cell pilus"/>
    <property type="evidence" value="ECO:0007669"/>
    <property type="project" value="UniProtKB-KW"/>
</dbReference>
<keyword evidence="1" id="KW-0946">Virion</keyword>
<keyword evidence="1" id="KW-1161">Viral attachment to host cell</keyword>
<reference evidence="3" key="1">
    <citation type="submission" date="2020-01" db="EMBL/GenBank/DDBJ databases">
        <title>Sustained virome diversity in Antarctic penguins and their ticks: geographical connectedness and no evidence for low pathogen pressure.</title>
        <authorList>
            <person name="Wille M."/>
            <person name="Harvey E."/>
            <person name="Shi M."/>
            <person name="Gonzalez-Acuna D."/>
            <person name="Holmes E.C."/>
            <person name="Hurt A.C."/>
        </authorList>
    </citation>
    <scope>NUCLEOTIDE SEQUENCE</scope>
    <source>
        <strain evidence="3">Antarctic65</strain>
    </source>
</reference>
<dbReference type="Pfam" id="PF03863">
    <property type="entry name" value="Phage_mat-A"/>
    <property type="match status" value="1"/>
</dbReference>
<evidence type="ECO:0008006" key="4">
    <source>
        <dbReference type="Google" id="ProtNLM"/>
    </source>
</evidence>
<sequence length="441" mass="50512">MKYKKWKYKGSPAKGSYLRHLTECSQEKETVYIDLQPLREPDEFGEYVPKSIVSRKSPKDVPPVSFQAVKRSGAIRMTPYSASTVTTENFLCTHQHAHMDSHWAFTNCNGSTSPKYKCVTHMALTEDFAAIRQRLSAWPYYAINFAEVEQDIHDAKNAALGQAVADAQSSFDALTTLAEGRESINMLIGALRAVRRPLQSWREFHLANKHNRKKLADRWMYYRYGIMPEVYTIKDALELLAKAKDIYATSRGKEGLSIKQDTSHDASEKEFFYETLTGDVIARATSKARFNARSLHMADQISINPFLTGWELVPYSFVVDWFVNVGDLIQAHTLDLIDLAEERATCIAVKRNYVHEIYYHYDYANKIVNHHPPGPVTFDSGRLVGDNLLRRITTKSYDRELARPGDLEFQVAPYLNWKRILDSLALGISNETKILRRLKTR</sequence>
<keyword evidence="1" id="KW-1160">Virus entry into host cell</keyword>
<proteinExistence type="inferred from homology"/>
<keyword evidence="1" id="KW-0945">Host-virus interaction</keyword>
<comment type="similarity">
    <text evidence="2">Belongs to the Leviviricetes maturation protein family.</text>
</comment>
<accession>A0A6H0DH25</accession>